<sequence>MNVCQEPWKTPSSWVNVVSFLDLCPPLRVCLDVVSRCHSGTFTDEESWSRVNMLWNVNCLHDNSPVSSFRLWSSGPTLRTPDQSHEVTAGVEPCDIILFDIWSLVHREKSKLAPPRCKAEFYLEQRPPSARNKKRPVSPQTIEQDEGEHSRAVISFHGDSWEALSRVSFESGGGGGGAEALFPLLL</sequence>
<accession>A0A9N7V4L8</accession>
<dbReference type="Proteomes" id="UP001153269">
    <property type="component" value="Unassembled WGS sequence"/>
</dbReference>
<dbReference type="EMBL" id="CADEAL010002879">
    <property type="protein sequence ID" value="CAB1442544.1"/>
    <property type="molecule type" value="Genomic_DNA"/>
</dbReference>
<organism evidence="2 3">
    <name type="scientific">Pleuronectes platessa</name>
    <name type="common">European plaice</name>
    <dbReference type="NCBI Taxonomy" id="8262"/>
    <lineage>
        <taxon>Eukaryota</taxon>
        <taxon>Metazoa</taxon>
        <taxon>Chordata</taxon>
        <taxon>Craniata</taxon>
        <taxon>Vertebrata</taxon>
        <taxon>Euteleostomi</taxon>
        <taxon>Actinopterygii</taxon>
        <taxon>Neopterygii</taxon>
        <taxon>Teleostei</taxon>
        <taxon>Neoteleostei</taxon>
        <taxon>Acanthomorphata</taxon>
        <taxon>Carangaria</taxon>
        <taxon>Pleuronectiformes</taxon>
        <taxon>Pleuronectoidei</taxon>
        <taxon>Pleuronectidae</taxon>
        <taxon>Pleuronectes</taxon>
    </lineage>
</organism>
<comment type="caution">
    <text evidence="2">The sequence shown here is derived from an EMBL/GenBank/DDBJ whole genome shotgun (WGS) entry which is preliminary data.</text>
</comment>
<evidence type="ECO:0000256" key="1">
    <source>
        <dbReference type="SAM" id="MobiDB-lite"/>
    </source>
</evidence>
<keyword evidence="3" id="KW-1185">Reference proteome</keyword>
<feature type="region of interest" description="Disordered" evidence="1">
    <location>
        <begin position="127"/>
        <end position="149"/>
    </location>
</feature>
<proteinExistence type="predicted"/>
<evidence type="ECO:0000313" key="3">
    <source>
        <dbReference type="Proteomes" id="UP001153269"/>
    </source>
</evidence>
<name>A0A9N7V4L8_PLEPL</name>
<gene>
    <name evidence="2" type="ORF">PLEPLA_LOCUS30222</name>
</gene>
<dbReference type="AlphaFoldDB" id="A0A9N7V4L8"/>
<evidence type="ECO:0000313" key="2">
    <source>
        <dbReference type="EMBL" id="CAB1442544.1"/>
    </source>
</evidence>
<protein>
    <submittedName>
        <fullName evidence="2">Uncharacterized protein</fullName>
    </submittedName>
</protein>
<reference evidence="2" key="1">
    <citation type="submission" date="2020-03" db="EMBL/GenBank/DDBJ databases">
        <authorList>
            <person name="Weist P."/>
        </authorList>
    </citation>
    <scope>NUCLEOTIDE SEQUENCE</scope>
</reference>